<evidence type="ECO:0000313" key="3">
    <source>
        <dbReference type="Proteomes" id="UP000468828"/>
    </source>
</evidence>
<keyword evidence="3" id="KW-1185">Reference proteome</keyword>
<dbReference type="InterPro" id="IPR016181">
    <property type="entry name" value="Acyl_CoA_acyltransferase"/>
</dbReference>
<dbReference type="EMBL" id="JAAGWB010000034">
    <property type="protein sequence ID" value="NEN51634.1"/>
    <property type="molecule type" value="Genomic_DNA"/>
</dbReference>
<proteinExistence type="predicted"/>
<evidence type="ECO:0008006" key="5">
    <source>
        <dbReference type="Google" id="ProtNLM"/>
    </source>
</evidence>
<evidence type="ECO:0000313" key="2">
    <source>
        <dbReference type="EMBL" id="NEN51634.1"/>
    </source>
</evidence>
<evidence type="ECO:0000313" key="1">
    <source>
        <dbReference type="EMBL" id="NEK94746.1"/>
    </source>
</evidence>
<dbReference type="Proteomes" id="UP000471152">
    <property type="component" value="Unassembled WGS sequence"/>
</dbReference>
<accession>A0A6P0EVX2</accession>
<gene>
    <name evidence="2" type="ORF">G3R41_11930</name>
    <name evidence="1" type="ORF">GCU67_11275</name>
</gene>
<dbReference type="EMBL" id="JAAGWH010000032">
    <property type="protein sequence ID" value="NEK94746.1"/>
    <property type="molecule type" value="Genomic_DNA"/>
</dbReference>
<comment type="caution">
    <text evidence="1">The sequence shown here is derived from an EMBL/GenBank/DDBJ whole genome shotgun (WGS) entry which is preliminary data.</text>
</comment>
<protein>
    <recommendedName>
        <fullName evidence="5">GNAT family N-acetyltransferase</fullName>
    </recommendedName>
</protein>
<name>A0A6P0EVX2_9ACTN</name>
<dbReference type="SUPFAM" id="SSF55729">
    <property type="entry name" value="Acyl-CoA N-acyltransferases (Nat)"/>
    <property type="match status" value="1"/>
</dbReference>
<dbReference type="RefSeq" id="WP_163611317.1">
    <property type="nucleotide sequence ID" value="NZ_JAAGWB010000034.1"/>
</dbReference>
<dbReference type="Proteomes" id="UP000468828">
    <property type="component" value="Unassembled WGS sequence"/>
</dbReference>
<reference evidence="2 4" key="2">
    <citation type="submission" date="2020-02" db="EMBL/GenBank/DDBJ databases">
        <title>The WGS of Modestobacter muralis DSM 100205.</title>
        <authorList>
            <person name="Jiang Z."/>
        </authorList>
    </citation>
    <scope>NUCLEOTIDE SEQUENCE [LARGE SCALE GENOMIC DNA]</scope>
    <source>
        <strain evidence="2 4">DSM 100205</strain>
    </source>
</reference>
<dbReference type="AlphaFoldDB" id="A0A6P0EVX2"/>
<dbReference type="Gene3D" id="3.40.630.30">
    <property type="match status" value="1"/>
</dbReference>
<organism evidence="1 3">
    <name type="scientific">Modestobacter muralis</name>
    <dbReference type="NCBI Taxonomy" id="1608614"/>
    <lineage>
        <taxon>Bacteria</taxon>
        <taxon>Bacillati</taxon>
        <taxon>Actinomycetota</taxon>
        <taxon>Actinomycetes</taxon>
        <taxon>Geodermatophilales</taxon>
        <taxon>Geodermatophilaceae</taxon>
        <taxon>Modestobacter</taxon>
    </lineage>
</organism>
<evidence type="ECO:0000313" key="4">
    <source>
        <dbReference type="Proteomes" id="UP000471152"/>
    </source>
</evidence>
<reference evidence="1 3" key="1">
    <citation type="submission" date="2020-01" db="EMBL/GenBank/DDBJ databases">
        <title>the WGS Modestobacter muralis CPCC 204518.</title>
        <authorList>
            <person name="Jiang Z."/>
        </authorList>
    </citation>
    <scope>NUCLEOTIDE SEQUENCE [LARGE SCALE GENOMIC DNA]</scope>
    <source>
        <strain evidence="1 3">DSM 100205</strain>
    </source>
</reference>
<sequence length="61" mass="6922">MARAARDDLGLDWLRIEVRGGAGLEPFYEQFGWQVVGRWPGAIAVTPDDRRDEVLLTLPLR</sequence>